<evidence type="ECO:0000313" key="2">
    <source>
        <dbReference type="EMBL" id="ERJ31787.1"/>
    </source>
</evidence>
<dbReference type="EMBL" id="ANNJ01000008">
    <property type="protein sequence ID" value="ERJ31787.1"/>
    <property type="molecule type" value="Genomic_DNA"/>
</dbReference>
<feature type="transmembrane region" description="Helical" evidence="1">
    <location>
        <begin position="152"/>
        <end position="174"/>
    </location>
</feature>
<sequence length="329" mass="38374">MSYQEILELMKEKDKPEFTNEILVSTLLKFHPLILSGISLVGMIYYFAYFGFEVKYFPDLGGADVAYVGVSFFFISAFISLSIILPCLCYPGYYKKDIGWMFYFILSLFLLQMMVCMAVLNITSPNVYSFLVSLFYLLIIVCIDKKTTSDPLYYFIASIISAIVLYAMFIFSINPELFIVDCNSKSDYWITMITFFVIPPFCCKSLEYFYKRKDYVVFVMTVSIIIIAILSWFLLDIIANRLGMTNVEYKYLSIEKNILGVLPFQIYSKDKEPDKSNTYYEIESRSNIVKLHNIKALSTLGKFYYLETKDKVRFELDASKIISREKQER</sequence>
<reference evidence="2 3" key="1">
    <citation type="journal article" date="2013" name="BMC Genomics">
        <title>Comparative genomics of Campylobacter concisus isolates reveals genetic diversity and provides insights into disease association.</title>
        <authorList>
            <person name="Deshpande N.P."/>
            <person name="Kaakoush N.O."/>
            <person name="Wilkins M.R."/>
            <person name="Mitchell H.M."/>
        </authorList>
    </citation>
    <scope>NUCLEOTIDE SEQUENCE [LARGE SCALE GENOMIC DNA]</scope>
    <source>
        <strain evidence="2 3">UNSW2</strain>
    </source>
</reference>
<comment type="caution">
    <text evidence="2">The sequence shown here is derived from an EMBL/GenBank/DDBJ whole genome shotgun (WGS) entry which is preliminary data.</text>
</comment>
<keyword evidence="1" id="KW-0812">Transmembrane</keyword>
<evidence type="ECO:0000313" key="3">
    <source>
        <dbReference type="Proteomes" id="UP000016625"/>
    </source>
</evidence>
<evidence type="ECO:0000256" key="1">
    <source>
        <dbReference type="SAM" id="Phobius"/>
    </source>
</evidence>
<organism evidence="2 3">
    <name type="scientific">Campylobacter concisus UNSW2</name>
    <dbReference type="NCBI Taxonomy" id="1242965"/>
    <lineage>
        <taxon>Bacteria</taxon>
        <taxon>Pseudomonadati</taxon>
        <taxon>Campylobacterota</taxon>
        <taxon>Epsilonproteobacteria</taxon>
        <taxon>Campylobacterales</taxon>
        <taxon>Campylobacteraceae</taxon>
        <taxon>Campylobacter</taxon>
    </lineage>
</organism>
<dbReference type="AlphaFoldDB" id="U2FMA6"/>
<feature type="transmembrane region" description="Helical" evidence="1">
    <location>
        <begin position="215"/>
        <end position="235"/>
    </location>
</feature>
<dbReference type="PATRIC" id="fig|1242965.3.peg.1076"/>
<accession>U2FMA6</accession>
<keyword evidence="1" id="KW-1133">Transmembrane helix</keyword>
<name>U2FMA6_9BACT</name>
<feature type="transmembrane region" description="Helical" evidence="1">
    <location>
        <begin position="72"/>
        <end position="93"/>
    </location>
</feature>
<gene>
    <name evidence="2" type="ORF">UNSW2_1889</name>
</gene>
<keyword evidence="1" id="KW-0472">Membrane</keyword>
<feature type="transmembrane region" description="Helical" evidence="1">
    <location>
        <begin position="186"/>
        <end position="203"/>
    </location>
</feature>
<feature type="transmembrane region" description="Helical" evidence="1">
    <location>
        <begin position="126"/>
        <end position="143"/>
    </location>
</feature>
<proteinExistence type="predicted"/>
<dbReference type="RefSeq" id="WP_021092828.1">
    <property type="nucleotide sequence ID" value="NZ_ANNJ01000008.1"/>
</dbReference>
<feature type="transmembrane region" description="Helical" evidence="1">
    <location>
        <begin position="33"/>
        <end position="52"/>
    </location>
</feature>
<protein>
    <submittedName>
        <fullName evidence="2">Uncharacterized protein</fullName>
    </submittedName>
</protein>
<feature type="transmembrane region" description="Helical" evidence="1">
    <location>
        <begin position="100"/>
        <end position="120"/>
    </location>
</feature>
<dbReference type="Proteomes" id="UP000016625">
    <property type="component" value="Unassembled WGS sequence"/>
</dbReference>